<keyword evidence="2" id="KW-0472">Membrane</keyword>
<evidence type="ECO:0000256" key="1">
    <source>
        <dbReference type="SAM" id="MobiDB-lite"/>
    </source>
</evidence>
<feature type="region of interest" description="Disordered" evidence="1">
    <location>
        <begin position="1"/>
        <end position="75"/>
    </location>
</feature>
<keyword evidence="4" id="KW-1185">Reference proteome</keyword>
<proteinExistence type="predicted"/>
<protein>
    <recommendedName>
        <fullName evidence="5">DUF1761 domain-containing protein</fullName>
    </recommendedName>
</protein>
<accession>A0ABW2AJS8</accession>
<dbReference type="RefSeq" id="WP_382403751.1">
    <property type="nucleotide sequence ID" value="NZ_JBHSWH010000001.1"/>
</dbReference>
<evidence type="ECO:0000313" key="4">
    <source>
        <dbReference type="Proteomes" id="UP001596298"/>
    </source>
</evidence>
<keyword evidence="2" id="KW-1133">Transmembrane helix</keyword>
<feature type="compositionally biased region" description="Basic and acidic residues" evidence="1">
    <location>
        <begin position="36"/>
        <end position="56"/>
    </location>
</feature>
<evidence type="ECO:0008006" key="5">
    <source>
        <dbReference type="Google" id="ProtNLM"/>
    </source>
</evidence>
<feature type="transmembrane region" description="Helical" evidence="2">
    <location>
        <begin position="84"/>
        <end position="105"/>
    </location>
</feature>
<evidence type="ECO:0000256" key="2">
    <source>
        <dbReference type="SAM" id="Phobius"/>
    </source>
</evidence>
<gene>
    <name evidence="3" type="ORF">ACFQDH_17935</name>
</gene>
<feature type="transmembrane region" description="Helical" evidence="2">
    <location>
        <begin position="137"/>
        <end position="159"/>
    </location>
</feature>
<feature type="transmembrane region" description="Helical" evidence="2">
    <location>
        <begin position="171"/>
        <end position="192"/>
    </location>
</feature>
<keyword evidence="2" id="KW-0812">Transmembrane</keyword>
<reference evidence="4" key="1">
    <citation type="journal article" date="2019" name="Int. J. Syst. Evol. Microbiol.">
        <title>The Global Catalogue of Microorganisms (GCM) 10K type strain sequencing project: providing services to taxonomists for standard genome sequencing and annotation.</title>
        <authorList>
            <consortium name="The Broad Institute Genomics Platform"/>
            <consortium name="The Broad Institute Genome Sequencing Center for Infectious Disease"/>
            <person name="Wu L."/>
            <person name="Ma J."/>
        </authorList>
    </citation>
    <scope>NUCLEOTIDE SEQUENCE [LARGE SCALE GENOMIC DNA]</scope>
    <source>
        <strain evidence="4">CCUG 58127</strain>
    </source>
</reference>
<evidence type="ECO:0000313" key="3">
    <source>
        <dbReference type="EMBL" id="MFC6707082.1"/>
    </source>
</evidence>
<sequence>MPFNRFRKTHENEGTASDSGPLNAREDTGDGTVVGRHSDESGGGRHDGRGVQREPSEPIGPSGRTTATGTALTKRRIAPRTPQFGSGLCGYLAAVGCYLVIVAIVEAIVTKIGSDAARKVGDALGVARLNQPATVHWSGAIALLVLAFIACLVGGYVCGTMARAHGFVEGLSVWLWAALAAVVVSLIVEFSSTKYGPLYQIDLFLGFTLVPSMARVPPSSARS</sequence>
<dbReference type="EMBL" id="JBHSWH010000001">
    <property type="protein sequence ID" value="MFC6707082.1"/>
    <property type="molecule type" value="Genomic_DNA"/>
</dbReference>
<name>A0ABW2AJS8_9MICO</name>
<comment type="caution">
    <text evidence="3">The sequence shown here is derived from an EMBL/GenBank/DDBJ whole genome shotgun (WGS) entry which is preliminary data.</text>
</comment>
<organism evidence="3 4">
    <name type="scientific">Flexivirga alba</name>
    <dbReference type="NCBI Taxonomy" id="702742"/>
    <lineage>
        <taxon>Bacteria</taxon>
        <taxon>Bacillati</taxon>
        <taxon>Actinomycetota</taxon>
        <taxon>Actinomycetes</taxon>
        <taxon>Micrococcales</taxon>
        <taxon>Dermacoccaceae</taxon>
        <taxon>Flexivirga</taxon>
    </lineage>
</organism>
<dbReference type="Proteomes" id="UP001596298">
    <property type="component" value="Unassembled WGS sequence"/>
</dbReference>